<keyword evidence="1" id="KW-0175">Coiled coil</keyword>
<accession>A0AAE6T859</accession>
<feature type="coiled-coil region" evidence="1">
    <location>
        <begin position="57"/>
        <end position="99"/>
    </location>
</feature>
<name>A0AAE6T859_9BACT</name>
<organism evidence="2 3">
    <name type="scientific">Akkermansia massiliensis</name>
    <dbReference type="NCBI Taxonomy" id="2927224"/>
    <lineage>
        <taxon>Bacteria</taxon>
        <taxon>Pseudomonadati</taxon>
        <taxon>Verrucomicrobiota</taxon>
        <taxon>Verrucomicrobiia</taxon>
        <taxon>Verrucomicrobiales</taxon>
        <taxon>Akkermansiaceae</taxon>
        <taxon>Akkermansia</taxon>
    </lineage>
</organism>
<dbReference type="Proteomes" id="UP000642553">
    <property type="component" value="Chromosome"/>
</dbReference>
<evidence type="ECO:0000313" key="3">
    <source>
        <dbReference type="Proteomes" id="UP000642553"/>
    </source>
</evidence>
<gene>
    <name evidence="2" type="ORF">DMI76_00855</name>
</gene>
<protein>
    <submittedName>
        <fullName evidence="2">Uncharacterized protein</fullName>
    </submittedName>
</protein>
<dbReference type="AlphaFoldDB" id="A0AAE6T859"/>
<evidence type="ECO:0000313" key="2">
    <source>
        <dbReference type="EMBL" id="QHV62013.1"/>
    </source>
</evidence>
<dbReference type="EMBL" id="CP029701">
    <property type="protein sequence ID" value="QHV62013.1"/>
    <property type="molecule type" value="Genomic_DNA"/>
</dbReference>
<evidence type="ECO:0000256" key="1">
    <source>
        <dbReference type="SAM" id="Coils"/>
    </source>
</evidence>
<proteinExistence type="predicted"/>
<reference evidence="2" key="1">
    <citation type="submission" date="2018-05" db="EMBL/GenBank/DDBJ databases">
        <title>Complete genome sequnece of Akkermansia muciniphila EB-AMDK-40.</title>
        <authorList>
            <person name="Nam Y.-D."/>
            <person name="Chung W.-H."/>
            <person name="Park Y.S."/>
            <person name="Kang J."/>
        </authorList>
    </citation>
    <scope>NUCLEOTIDE SEQUENCE</scope>
    <source>
        <strain evidence="2">EB-AMDK-40</strain>
    </source>
</reference>
<dbReference type="RefSeq" id="WP_205575894.1">
    <property type="nucleotide sequence ID" value="NZ_CP029701.1"/>
</dbReference>
<sequence>MIMQLLAEAATMDAGAVGQMVATLVGAGVVGGGGYAIGKARKIAVSPDPLNVRKADEYATKEDIARLEREIRDIKNDRKEDLGDIYDRLNEQAKELHEIIGMLKTLTPPNKK</sequence>